<sequence>MGNVPDSVWEFILTNLKEQIQYHYRLITEAEGNSEELRLSINTLNGFLKEYTKERYRQNAFLKSITDEIRHQVLEAEDIVETYIYSVLLQKAGIRSLHKLGKGIEKLNQMVKDDKLISVPAAQGAAIVDNMYVGPPKKKVDPSAGEANVVGLDTDTNIVIDLLKKESEKFDPEQLNVVSIIGMFGLGKTTLAKKVLKDPRIHVSFPDRAFVKVSQDYSKTKVFQDILRAFIDITQEIKDMEDDQLTKKVEEELKKRTYLIVLDDIWIKEAWEEIQGAFPKQKGSVVLITSRMYDVARCANPSGFHHEPFCLTSKQSKELLLRKAGLKSCDLDPDLEDYVSNIAKKCDGLPLSIVVIGGILQRQPDSIHLWEKVSNGVDDYVAKDERHRGLLRLSYDILPFYLKQCFLYLGVFHEGSEIPAWKIFRLWIAEDFIRPNGNMSLEDIAEDHLEDLVARNLVMVGQRKTNGQIKTCLIHDTLRSFCKDEAVEEHLFQETKVDEATTVNPASGSHRRLSIKPEFLGHMFSQNSLEYVRSFLSFAEEEKPLRPNNVSSICQSFKLLRVLDVKSIIFPSFPTELFFLVLLKYIALYFMSDTLPKGMSNLSKLQTVIFETSSRILKVEDHIWKMLHLSHLHTNSSILLPPSLGKEHQSQSSQGQKLETLCTISSQCCTAEVFQRTPNLKKLGICGEIDRLLEASGGSCLFAGILSYIQRVQNLKLVNEGSNFSLNVLRADSFPTKLTRLTLKNTRLKNEHITTLGNLQFLQVLKLKDTVFQEGKLETRDGGFRRLRVLYIGATNLLNWESSESHFPTLKCLIIRDCSRLKDIPSDLGKIRSLQRIELYDPTPSLLDSATKIEMLKLRETQGFKLEKHFSGGKPNSGMAPGADGKEKATGDILPTAGAITKTTSGMASGADGKEKATGDILPTAGAINKTPSAEIPPPQRAISKQSIAPNVSAQTTVPMKKSEKKGLFNWLKKGKD</sequence>
<dbReference type="SUPFAM" id="SSF52540">
    <property type="entry name" value="P-loop containing nucleoside triphosphate hydrolases"/>
    <property type="match status" value="1"/>
</dbReference>
<dbReference type="AlphaFoldDB" id="A0A6P6V8N9"/>
<dbReference type="InterPro" id="IPR036388">
    <property type="entry name" value="WH-like_DNA-bd_sf"/>
</dbReference>
<dbReference type="PANTHER" id="PTHR23155">
    <property type="entry name" value="DISEASE RESISTANCE PROTEIN RP"/>
    <property type="match status" value="1"/>
</dbReference>
<accession>A0A6P6V8N9</accession>
<keyword evidence="6" id="KW-0067">ATP-binding</keyword>
<dbReference type="Gene3D" id="1.10.8.430">
    <property type="entry name" value="Helical domain of apoptotic protease-activating factors"/>
    <property type="match status" value="1"/>
</dbReference>
<evidence type="ECO:0000313" key="12">
    <source>
        <dbReference type="Proteomes" id="UP001652660"/>
    </source>
</evidence>
<dbReference type="PRINTS" id="PR00364">
    <property type="entry name" value="DISEASERSIST"/>
</dbReference>
<reference evidence="12" key="1">
    <citation type="journal article" date="2025" name="Foods">
        <title>Unveiling the Microbial Signatures of Arabica Coffee Cherries: Insights into Ripeness Specific Diversity, Functional Traits, and Implications for Quality and Safety.</title>
        <authorList>
            <consortium name="RefSeq"/>
            <person name="Tenea G.N."/>
            <person name="Cifuentes V."/>
            <person name="Reyes P."/>
            <person name="Cevallos-Vallejos M."/>
        </authorList>
    </citation>
    <scope>NUCLEOTIDE SEQUENCE [LARGE SCALE GENOMIC DNA]</scope>
</reference>
<feature type="domain" description="Disease resistance protein winged helix" evidence="10">
    <location>
        <begin position="411"/>
        <end position="479"/>
    </location>
</feature>
<feature type="domain" description="Disease resistance N-terminal" evidence="9">
    <location>
        <begin position="11"/>
        <end position="92"/>
    </location>
</feature>
<dbReference type="GeneID" id="113717720"/>
<dbReference type="InterPro" id="IPR002182">
    <property type="entry name" value="NB-ARC"/>
</dbReference>
<evidence type="ECO:0000256" key="7">
    <source>
        <dbReference type="SAM" id="MobiDB-lite"/>
    </source>
</evidence>
<evidence type="ECO:0000256" key="1">
    <source>
        <dbReference type="ARBA" id="ARBA00008894"/>
    </source>
</evidence>
<dbReference type="PANTHER" id="PTHR23155:SF1193">
    <property type="entry name" value="DISEASE RESISTANCE PROTEIN RPP13-RELATED"/>
    <property type="match status" value="1"/>
</dbReference>
<evidence type="ECO:0000256" key="4">
    <source>
        <dbReference type="ARBA" id="ARBA00022741"/>
    </source>
</evidence>
<keyword evidence="12" id="KW-1185">Reference proteome</keyword>
<evidence type="ECO:0000256" key="2">
    <source>
        <dbReference type="ARBA" id="ARBA00022614"/>
    </source>
</evidence>
<evidence type="ECO:0000259" key="10">
    <source>
        <dbReference type="Pfam" id="PF23559"/>
    </source>
</evidence>
<dbReference type="InterPro" id="IPR042197">
    <property type="entry name" value="Apaf_helical"/>
</dbReference>
<evidence type="ECO:0000259" key="8">
    <source>
        <dbReference type="Pfam" id="PF00931"/>
    </source>
</evidence>
<dbReference type="Gene3D" id="3.40.50.300">
    <property type="entry name" value="P-loop containing nucleotide triphosphate hydrolases"/>
    <property type="match status" value="1"/>
</dbReference>
<dbReference type="Proteomes" id="UP001652660">
    <property type="component" value="Chromosome 11e"/>
</dbReference>
<dbReference type="InterPro" id="IPR055414">
    <property type="entry name" value="LRR_R13L4/SHOC2-like"/>
</dbReference>
<dbReference type="FunFam" id="1.10.10.10:FF:000322">
    <property type="entry name" value="Probable disease resistance protein At1g63360"/>
    <property type="match status" value="1"/>
</dbReference>
<dbReference type="Pfam" id="PF18052">
    <property type="entry name" value="Rx_N"/>
    <property type="match status" value="1"/>
</dbReference>
<dbReference type="InterPro" id="IPR032675">
    <property type="entry name" value="LRR_dom_sf"/>
</dbReference>
<dbReference type="Pfam" id="PF23559">
    <property type="entry name" value="WHD_DRP"/>
    <property type="match status" value="1"/>
</dbReference>
<keyword evidence="4" id="KW-0547">Nucleotide-binding</keyword>
<dbReference type="SUPFAM" id="SSF52058">
    <property type="entry name" value="L domain-like"/>
    <property type="match status" value="1"/>
</dbReference>
<gene>
    <name evidence="13" type="primary">LOC113717720</name>
</gene>
<dbReference type="GO" id="GO:0005524">
    <property type="term" value="F:ATP binding"/>
    <property type="evidence" value="ECO:0007669"/>
    <property type="project" value="UniProtKB-KW"/>
</dbReference>
<evidence type="ECO:0000259" key="9">
    <source>
        <dbReference type="Pfam" id="PF18052"/>
    </source>
</evidence>
<dbReference type="Gene3D" id="1.20.5.4130">
    <property type="match status" value="1"/>
</dbReference>
<feature type="region of interest" description="Disordered" evidence="7">
    <location>
        <begin position="928"/>
        <end position="977"/>
    </location>
</feature>
<keyword evidence="2" id="KW-0433">Leucine-rich repeat</keyword>
<feature type="region of interest" description="Disordered" evidence="7">
    <location>
        <begin position="868"/>
        <end position="887"/>
    </location>
</feature>
<dbReference type="InterPro" id="IPR044974">
    <property type="entry name" value="Disease_R_plants"/>
</dbReference>
<dbReference type="InterPro" id="IPR027417">
    <property type="entry name" value="P-loop_NTPase"/>
</dbReference>
<dbReference type="InterPro" id="IPR058922">
    <property type="entry name" value="WHD_DRP"/>
</dbReference>
<organism evidence="12 13">
    <name type="scientific">Coffea arabica</name>
    <name type="common">Arabian coffee</name>
    <dbReference type="NCBI Taxonomy" id="13443"/>
    <lineage>
        <taxon>Eukaryota</taxon>
        <taxon>Viridiplantae</taxon>
        <taxon>Streptophyta</taxon>
        <taxon>Embryophyta</taxon>
        <taxon>Tracheophyta</taxon>
        <taxon>Spermatophyta</taxon>
        <taxon>Magnoliopsida</taxon>
        <taxon>eudicotyledons</taxon>
        <taxon>Gunneridae</taxon>
        <taxon>Pentapetalae</taxon>
        <taxon>asterids</taxon>
        <taxon>lamiids</taxon>
        <taxon>Gentianales</taxon>
        <taxon>Rubiaceae</taxon>
        <taxon>Ixoroideae</taxon>
        <taxon>Gardenieae complex</taxon>
        <taxon>Bertiereae - Coffeeae clade</taxon>
        <taxon>Coffeeae</taxon>
        <taxon>Coffea</taxon>
    </lineage>
</organism>
<proteinExistence type="inferred from homology"/>
<name>A0A6P6V8N9_COFAR</name>
<evidence type="ECO:0000256" key="3">
    <source>
        <dbReference type="ARBA" id="ARBA00022737"/>
    </source>
</evidence>
<comment type="similarity">
    <text evidence="1">Belongs to the disease resistance NB-LRR family.</text>
</comment>
<feature type="domain" description="Disease resistance R13L4/SHOC-2-like LRR" evidence="11">
    <location>
        <begin position="532"/>
        <end position="838"/>
    </location>
</feature>
<dbReference type="FunFam" id="3.40.50.300:FF:001091">
    <property type="entry name" value="Probable disease resistance protein At1g61300"/>
    <property type="match status" value="1"/>
</dbReference>
<dbReference type="Pfam" id="PF00931">
    <property type="entry name" value="NB-ARC"/>
    <property type="match status" value="1"/>
</dbReference>
<dbReference type="Gene3D" id="1.10.10.10">
    <property type="entry name" value="Winged helix-like DNA-binding domain superfamily/Winged helix DNA-binding domain"/>
    <property type="match status" value="1"/>
</dbReference>
<evidence type="ECO:0000313" key="13">
    <source>
        <dbReference type="RefSeq" id="XP_027098317.1"/>
    </source>
</evidence>
<dbReference type="GO" id="GO:0098542">
    <property type="term" value="P:defense response to other organism"/>
    <property type="evidence" value="ECO:0007669"/>
    <property type="project" value="TreeGrafter"/>
</dbReference>
<evidence type="ECO:0000259" key="11">
    <source>
        <dbReference type="Pfam" id="PF23598"/>
    </source>
</evidence>
<evidence type="ECO:0000256" key="5">
    <source>
        <dbReference type="ARBA" id="ARBA00022821"/>
    </source>
</evidence>
<keyword evidence="3" id="KW-0677">Repeat</keyword>
<feature type="domain" description="NB-ARC" evidence="8">
    <location>
        <begin position="170"/>
        <end position="325"/>
    </location>
</feature>
<dbReference type="InterPro" id="IPR041118">
    <property type="entry name" value="Rx_N"/>
</dbReference>
<dbReference type="GO" id="GO:0051607">
    <property type="term" value="P:defense response to virus"/>
    <property type="evidence" value="ECO:0007669"/>
    <property type="project" value="UniProtKB-ARBA"/>
</dbReference>
<feature type="compositionally biased region" description="Polar residues" evidence="7">
    <location>
        <begin position="943"/>
        <end position="958"/>
    </location>
</feature>
<dbReference type="Pfam" id="PF23598">
    <property type="entry name" value="LRR_14"/>
    <property type="match status" value="1"/>
</dbReference>
<dbReference type="OrthoDB" id="646178at2759"/>
<dbReference type="Gene3D" id="3.80.10.10">
    <property type="entry name" value="Ribonuclease Inhibitor"/>
    <property type="match status" value="1"/>
</dbReference>
<keyword evidence="5" id="KW-0611">Plant defense</keyword>
<reference evidence="13" key="2">
    <citation type="submission" date="2025-08" db="UniProtKB">
        <authorList>
            <consortium name="RefSeq"/>
        </authorList>
    </citation>
    <scope>IDENTIFICATION</scope>
    <source>
        <tissue evidence="13">Leaves</tissue>
    </source>
</reference>
<dbReference type="RefSeq" id="XP_027098317.1">
    <property type="nucleotide sequence ID" value="XM_027242516.2"/>
</dbReference>
<evidence type="ECO:0000256" key="6">
    <source>
        <dbReference type="ARBA" id="ARBA00022840"/>
    </source>
</evidence>
<dbReference type="GO" id="GO:0043531">
    <property type="term" value="F:ADP binding"/>
    <property type="evidence" value="ECO:0007669"/>
    <property type="project" value="InterPro"/>
</dbReference>
<protein>
    <submittedName>
        <fullName evidence="13">Late blight resistance protein homolog R1A-3</fullName>
    </submittedName>
</protein>